<gene>
    <name evidence="1" type="ORF">PsorP6_001338</name>
</gene>
<name>A0ACC0WX04_9STRA</name>
<keyword evidence="2" id="KW-1185">Reference proteome</keyword>
<accession>A0ACC0WX04</accession>
<proteinExistence type="predicted"/>
<evidence type="ECO:0000313" key="1">
    <source>
        <dbReference type="EMBL" id="KAI9922648.1"/>
    </source>
</evidence>
<protein>
    <submittedName>
        <fullName evidence="1">Uncharacterized protein</fullName>
    </submittedName>
</protein>
<comment type="caution">
    <text evidence="1">The sequence shown here is derived from an EMBL/GenBank/DDBJ whole genome shotgun (WGS) entry which is preliminary data.</text>
</comment>
<sequence>MINDREKGFINALEKQVPAAYAAWCCFNIAQNVQTKFGLKAKCLFWRCAYAGGLFGQLERMVEQMEKRMEEQMGNQRGERMDNRGGGRADGEIL</sequence>
<dbReference type="Proteomes" id="UP001163321">
    <property type="component" value="Chromosome 1"/>
</dbReference>
<organism evidence="1 2">
    <name type="scientific">Peronosclerospora sorghi</name>
    <dbReference type="NCBI Taxonomy" id="230839"/>
    <lineage>
        <taxon>Eukaryota</taxon>
        <taxon>Sar</taxon>
        <taxon>Stramenopiles</taxon>
        <taxon>Oomycota</taxon>
        <taxon>Peronosporomycetes</taxon>
        <taxon>Peronosporales</taxon>
        <taxon>Peronosporaceae</taxon>
        <taxon>Peronosclerospora</taxon>
    </lineage>
</organism>
<reference evidence="1 2" key="1">
    <citation type="journal article" date="2022" name="bioRxiv">
        <title>The genome of the oomycete Peronosclerospora sorghi, a cosmopolitan pathogen of maize and sorghum, is inflated with dispersed pseudogenes.</title>
        <authorList>
            <person name="Fletcher K."/>
            <person name="Martin F."/>
            <person name="Isakeit T."/>
            <person name="Cavanaugh K."/>
            <person name="Magill C."/>
            <person name="Michelmore R."/>
        </authorList>
    </citation>
    <scope>NUCLEOTIDE SEQUENCE [LARGE SCALE GENOMIC DNA]</scope>
    <source>
        <strain evidence="1">P6</strain>
    </source>
</reference>
<evidence type="ECO:0000313" key="2">
    <source>
        <dbReference type="Proteomes" id="UP001163321"/>
    </source>
</evidence>
<dbReference type="EMBL" id="CM047580">
    <property type="protein sequence ID" value="KAI9922648.1"/>
    <property type="molecule type" value="Genomic_DNA"/>
</dbReference>